<evidence type="ECO:0000256" key="11">
    <source>
        <dbReference type="SAM" id="SignalP"/>
    </source>
</evidence>
<comment type="subcellular location">
    <subcellularLocation>
        <location evidence="2">Membrane</location>
        <topology evidence="2">Single-pass membrane protein</topology>
    </subcellularLocation>
</comment>
<dbReference type="eggNOG" id="KOG0156">
    <property type="taxonomic scope" value="Eukaryota"/>
</dbReference>
<dbReference type="PRINTS" id="PR00385">
    <property type="entry name" value="P450"/>
</dbReference>
<keyword evidence="11" id="KW-0732">Signal</keyword>
<evidence type="ECO:0000256" key="5">
    <source>
        <dbReference type="ARBA" id="ARBA00022723"/>
    </source>
</evidence>
<dbReference type="Pfam" id="PF00067">
    <property type="entry name" value="p450"/>
    <property type="match status" value="1"/>
</dbReference>
<dbReference type="InterPro" id="IPR036396">
    <property type="entry name" value="Cyt_P450_sf"/>
</dbReference>
<dbReference type="GO" id="GO:0004497">
    <property type="term" value="F:monooxygenase activity"/>
    <property type="evidence" value="ECO:0007669"/>
    <property type="project" value="UniProtKB-KW"/>
</dbReference>
<reference evidence="12 13" key="1">
    <citation type="journal article" date="2013" name="Proc. Natl. Acad. Sci. U.S.A.">
        <title>Fine-scale variation in meiotic recombination in Mimulus inferred from population shotgun sequencing.</title>
        <authorList>
            <person name="Hellsten U."/>
            <person name="Wright K.M."/>
            <person name="Jenkins J."/>
            <person name="Shu S."/>
            <person name="Yuan Y."/>
            <person name="Wessler S.R."/>
            <person name="Schmutz J."/>
            <person name="Willis J.H."/>
            <person name="Rokhsar D.S."/>
        </authorList>
    </citation>
    <scope>NUCLEOTIDE SEQUENCE [LARGE SCALE GENOMIC DNA]</scope>
    <source>
        <strain evidence="13">cv. DUN x IM62</strain>
    </source>
</reference>
<evidence type="ECO:0000256" key="4">
    <source>
        <dbReference type="ARBA" id="ARBA00022617"/>
    </source>
</evidence>
<dbReference type="PRINTS" id="PR00463">
    <property type="entry name" value="EP450I"/>
</dbReference>
<evidence type="ECO:0008006" key="14">
    <source>
        <dbReference type="Google" id="ProtNLM"/>
    </source>
</evidence>
<dbReference type="GO" id="GO:0005506">
    <property type="term" value="F:iron ion binding"/>
    <property type="evidence" value="ECO:0007669"/>
    <property type="project" value="InterPro"/>
</dbReference>
<protein>
    <recommendedName>
        <fullName evidence="14">Cytochrome P450</fullName>
    </recommendedName>
</protein>
<comment type="cofactor">
    <cofactor evidence="1 9">
        <name>heme</name>
        <dbReference type="ChEBI" id="CHEBI:30413"/>
    </cofactor>
</comment>
<evidence type="ECO:0000256" key="10">
    <source>
        <dbReference type="RuleBase" id="RU000461"/>
    </source>
</evidence>
<dbReference type="CDD" id="cd11072">
    <property type="entry name" value="CYP71-like"/>
    <property type="match status" value="1"/>
</dbReference>
<comment type="similarity">
    <text evidence="3 10">Belongs to the cytochrome P450 family.</text>
</comment>
<dbReference type="FunFam" id="1.10.630.10:FF:000011">
    <property type="entry name" value="Cytochrome P450 83B1"/>
    <property type="match status" value="1"/>
</dbReference>
<dbReference type="GO" id="GO:0016020">
    <property type="term" value="C:membrane"/>
    <property type="evidence" value="ECO:0007669"/>
    <property type="project" value="UniProtKB-SubCell"/>
</dbReference>
<dbReference type="Proteomes" id="UP000030748">
    <property type="component" value="Unassembled WGS sequence"/>
</dbReference>
<feature type="binding site" description="axial binding residue" evidence="9">
    <location>
        <position position="447"/>
    </location>
    <ligand>
        <name>heme</name>
        <dbReference type="ChEBI" id="CHEBI:30413"/>
    </ligand>
    <ligandPart>
        <name>Fe</name>
        <dbReference type="ChEBI" id="CHEBI:18248"/>
    </ligandPart>
</feature>
<sequence>MVEALVVLLLSLVSVCFIRKWLVGSKKLPPSPRKLPIWGNLHQIGDLAHRSLQSLGAKHGPIMLLHFGSTPVIIVQSADTAKEILKTHDLMFADRAHTKTTKRLCYNLKDMSVAPYGEYWRNLRSITTLKLLSAKRVQFCDVIRQEETLLLMKRIKSSGSRPFDLSESFMKLSNDVICRSVFGEKCSDGEEGKKFLKVLRRVLELFGCMTIGEHIPWLSWVSYVNGFDRMLEKTAVEIDGFLDAFLDEHMDKYDREQRGASGGGADDRSMESFIDILVDIYKDNQTGGVSIDRDGIKALVLDLLDAGSDTTSANIEWAMAELLRHPEVLKRLQNEVREIATREDNMIITETDLKKMHYLKAVVKETLRLHPPIAIAGRSAREDVKVMGYDIPRGTMVITNNWAIGRDPEYWDEPDEFRPERFLNSTVDYFKGVDFKYIPFGAGRRGCPGITFAMAVVELVLANLMQKFEWELPDGAKPEDLDMTEQPGTAVHRKNPLLVVATHCYF</sequence>
<dbReference type="InterPro" id="IPR001128">
    <property type="entry name" value="Cyt_P450"/>
</dbReference>
<evidence type="ECO:0000256" key="7">
    <source>
        <dbReference type="ARBA" id="ARBA00023004"/>
    </source>
</evidence>
<evidence type="ECO:0000313" key="13">
    <source>
        <dbReference type="Proteomes" id="UP000030748"/>
    </source>
</evidence>
<dbReference type="GO" id="GO:0020037">
    <property type="term" value="F:heme binding"/>
    <property type="evidence" value="ECO:0007669"/>
    <property type="project" value="InterPro"/>
</dbReference>
<dbReference type="KEGG" id="egt:105959477"/>
<dbReference type="EMBL" id="KI630592">
    <property type="protein sequence ID" value="EYU36652.1"/>
    <property type="molecule type" value="Genomic_DNA"/>
</dbReference>
<evidence type="ECO:0000256" key="8">
    <source>
        <dbReference type="ARBA" id="ARBA00023033"/>
    </source>
</evidence>
<evidence type="ECO:0000256" key="6">
    <source>
        <dbReference type="ARBA" id="ARBA00023002"/>
    </source>
</evidence>
<dbReference type="InterPro" id="IPR017972">
    <property type="entry name" value="Cyt_P450_CS"/>
</dbReference>
<dbReference type="STRING" id="4155.A0A022R8F9"/>
<proteinExistence type="inferred from homology"/>
<evidence type="ECO:0000256" key="3">
    <source>
        <dbReference type="ARBA" id="ARBA00010617"/>
    </source>
</evidence>
<dbReference type="PANTHER" id="PTHR47955:SF15">
    <property type="entry name" value="CYTOCHROME P450 71A2-LIKE"/>
    <property type="match status" value="1"/>
</dbReference>
<dbReference type="SUPFAM" id="SSF48264">
    <property type="entry name" value="Cytochrome P450"/>
    <property type="match status" value="1"/>
</dbReference>
<dbReference type="Gene3D" id="1.10.630.10">
    <property type="entry name" value="Cytochrome P450"/>
    <property type="match status" value="1"/>
</dbReference>
<evidence type="ECO:0000313" key="12">
    <source>
        <dbReference type="EMBL" id="EYU36652.1"/>
    </source>
</evidence>
<dbReference type="InterPro" id="IPR002401">
    <property type="entry name" value="Cyt_P450_E_grp-I"/>
</dbReference>
<dbReference type="GO" id="GO:0016491">
    <property type="term" value="F:oxidoreductase activity"/>
    <property type="evidence" value="ECO:0000318"/>
    <property type="project" value="GO_Central"/>
</dbReference>
<evidence type="ECO:0000256" key="2">
    <source>
        <dbReference type="ARBA" id="ARBA00004167"/>
    </source>
</evidence>
<dbReference type="PROSITE" id="PS00086">
    <property type="entry name" value="CYTOCHROME_P450"/>
    <property type="match status" value="1"/>
</dbReference>
<keyword evidence="7 9" id="KW-0408">Iron</keyword>
<evidence type="ECO:0000256" key="1">
    <source>
        <dbReference type="ARBA" id="ARBA00001971"/>
    </source>
</evidence>
<keyword evidence="4 9" id="KW-0349">Heme</keyword>
<keyword evidence="13" id="KW-1185">Reference proteome</keyword>
<evidence type="ECO:0000256" key="9">
    <source>
        <dbReference type="PIRSR" id="PIRSR602401-1"/>
    </source>
</evidence>
<feature type="chain" id="PRO_5001507883" description="Cytochrome P450" evidence="11">
    <location>
        <begin position="19"/>
        <end position="506"/>
    </location>
</feature>
<keyword evidence="8 10" id="KW-0503">Monooxygenase</keyword>
<dbReference type="OMA" id="WIDWIQG"/>
<organism evidence="12 13">
    <name type="scientific">Erythranthe guttata</name>
    <name type="common">Yellow monkey flower</name>
    <name type="synonym">Mimulus guttatus</name>
    <dbReference type="NCBI Taxonomy" id="4155"/>
    <lineage>
        <taxon>Eukaryota</taxon>
        <taxon>Viridiplantae</taxon>
        <taxon>Streptophyta</taxon>
        <taxon>Embryophyta</taxon>
        <taxon>Tracheophyta</taxon>
        <taxon>Spermatophyta</taxon>
        <taxon>Magnoliopsida</taxon>
        <taxon>eudicotyledons</taxon>
        <taxon>Gunneridae</taxon>
        <taxon>Pentapetalae</taxon>
        <taxon>asterids</taxon>
        <taxon>lamiids</taxon>
        <taxon>Lamiales</taxon>
        <taxon>Phrymaceae</taxon>
        <taxon>Erythranthe</taxon>
    </lineage>
</organism>
<dbReference type="PANTHER" id="PTHR47955">
    <property type="entry name" value="CYTOCHROME P450 FAMILY 71 PROTEIN"/>
    <property type="match status" value="1"/>
</dbReference>
<keyword evidence="6 10" id="KW-0560">Oxidoreductase</keyword>
<feature type="signal peptide" evidence="11">
    <location>
        <begin position="1"/>
        <end position="18"/>
    </location>
</feature>
<keyword evidence="5 9" id="KW-0479">Metal-binding</keyword>
<name>A0A022R8F9_ERYGU</name>
<dbReference type="OrthoDB" id="3934656at2759"/>
<accession>A0A022R8F9</accession>
<gene>
    <name evidence="12" type="ORF">MIMGU_mgv1a004872mg</name>
</gene>
<dbReference type="AlphaFoldDB" id="A0A022R8F9"/>
<dbReference type="PhylomeDB" id="A0A022R8F9"/>
<dbReference type="GO" id="GO:0016705">
    <property type="term" value="F:oxidoreductase activity, acting on paired donors, with incorporation or reduction of molecular oxygen"/>
    <property type="evidence" value="ECO:0007669"/>
    <property type="project" value="InterPro"/>
</dbReference>